<sequence length="92" mass="11554">MSISYRYLPKFRWAHLNERFQYENEVRKKRLRQEVLQAKREANLYIENVEKNRKLRKLEKKMKAKSEDLNIRDWTYDQHDPNEEATERKQKK</sequence>
<evidence type="ECO:0000313" key="4">
    <source>
        <dbReference type="EMBL" id="CAF4679916.1"/>
    </source>
</evidence>
<reference evidence="3" key="1">
    <citation type="submission" date="2021-02" db="EMBL/GenBank/DDBJ databases">
        <authorList>
            <person name="Nowell W R."/>
        </authorList>
    </citation>
    <scope>NUCLEOTIDE SEQUENCE</scope>
</reference>
<organism evidence="3 5">
    <name type="scientific">Didymodactylos carnosus</name>
    <dbReference type="NCBI Taxonomy" id="1234261"/>
    <lineage>
        <taxon>Eukaryota</taxon>
        <taxon>Metazoa</taxon>
        <taxon>Spiralia</taxon>
        <taxon>Gnathifera</taxon>
        <taxon>Rotifera</taxon>
        <taxon>Eurotatoria</taxon>
        <taxon>Bdelloidea</taxon>
        <taxon>Philodinida</taxon>
        <taxon>Philodinidae</taxon>
        <taxon>Didymodactylos</taxon>
    </lineage>
</organism>
<comment type="caution">
    <text evidence="3">The sequence shown here is derived from an EMBL/GenBank/DDBJ whole genome shotgun (WGS) entry which is preliminary data.</text>
</comment>
<dbReference type="GO" id="GO:0003723">
    <property type="term" value="F:RNA binding"/>
    <property type="evidence" value="ECO:0007669"/>
    <property type="project" value="TreeGrafter"/>
</dbReference>
<dbReference type="EMBL" id="CAJOBC010153706">
    <property type="protein sequence ID" value="CAF4679916.1"/>
    <property type="molecule type" value="Genomic_DNA"/>
</dbReference>
<evidence type="ECO:0000313" key="5">
    <source>
        <dbReference type="Proteomes" id="UP000663829"/>
    </source>
</evidence>
<gene>
    <name evidence="3" type="ORF">GPM918_LOCUS46582</name>
    <name evidence="4" type="ORF">SRO942_LOCUS51040</name>
</gene>
<dbReference type="PANTHER" id="PTHR12311:SF7">
    <property type="entry name" value="ACTIVATOR OF BASAL TRANSCRIPTION 1"/>
    <property type="match status" value="1"/>
</dbReference>
<name>A0A816H052_9BILA</name>
<dbReference type="GO" id="GO:0005730">
    <property type="term" value="C:nucleolus"/>
    <property type="evidence" value="ECO:0007669"/>
    <property type="project" value="TreeGrafter"/>
</dbReference>
<feature type="non-terminal residue" evidence="3">
    <location>
        <position position="1"/>
    </location>
</feature>
<dbReference type="GO" id="GO:0034462">
    <property type="term" value="P:small-subunit processome assembly"/>
    <property type="evidence" value="ECO:0007669"/>
    <property type="project" value="TreeGrafter"/>
</dbReference>
<feature type="coiled-coil region" evidence="1">
    <location>
        <begin position="28"/>
        <end position="68"/>
    </location>
</feature>
<feature type="region of interest" description="Disordered" evidence="2">
    <location>
        <begin position="70"/>
        <end position="92"/>
    </location>
</feature>
<evidence type="ECO:0000313" key="3">
    <source>
        <dbReference type="EMBL" id="CAF1680413.1"/>
    </source>
</evidence>
<dbReference type="AlphaFoldDB" id="A0A816H052"/>
<accession>A0A816H052</accession>
<keyword evidence="1" id="KW-0175">Coiled coil</keyword>
<protein>
    <submittedName>
        <fullName evidence="3">Uncharacterized protein</fullName>
    </submittedName>
</protein>
<proteinExistence type="predicted"/>
<keyword evidence="5" id="KW-1185">Reference proteome</keyword>
<evidence type="ECO:0000256" key="2">
    <source>
        <dbReference type="SAM" id="MobiDB-lite"/>
    </source>
</evidence>
<dbReference type="GO" id="GO:0000472">
    <property type="term" value="P:endonucleolytic cleavage to generate mature 5'-end of SSU-rRNA from (SSU-rRNA, 5.8S rRNA, LSU-rRNA)"/>
    <property type="evidence" value="ECO:0007669"/>
    <property type="project" value="TreeGrafter"/>
</dbReference>
<dbReference type="Proteomes" id="UP000663829">
    <property type="component" value="Unassembled WGS sequence"/>
</dbReference>
<dbReference type="GO" id="GO:0000480">
    <property type="term" value="P:endonucleolytic cleavage in 5'-ETS of tricistronic rRNA transcript (SSU-rRNA, 5.8S rRNA, LSU-rRNA)"/>
    <property type="evidence" value="ECO:0007669"/>
    <property type="project" value="TreeGrafter"/>
</dbReference>
<dbReference type="OrthoDB" id="287393at2759"/>
<dbReference type="InterPro" id="IPR039119">
    <property type="entry name" value="ABT1/Esf2"/>
</dbReference>
<dbReference type="GO" id="GO:0000447">
    <property type="term" value="P:endonucleolytic cleavage in ITS1 to separate SSU-rRNA from 5.8S rRNA and LSU-rRNA from tricistronic rRNA transcript (SSU-rRNA, 5.8S rRNA, LSU-rRNA)"/>
    <property type="evidence" value="ECO:0007669"/>
    <property type="project" value="TreeGrafter"/>
</dbReference>
<dbReference type="Proteomes" id="UP000681722">
    <property type="component" value="Unassembled WGS sequence"/>
</dbReference>
<dbReference type="PANTHER" id="PTHR12311">
    <property type="entry name" value="ACTIVATOR OF BASAL TRANSCRIPTION 1"/>
    <property type="match status" value="1"/>
</dbReference>
<evidence type="ECO:0000256" key="1">
    <source>
        <dbReference type="SAM" id="Coils"/>
    </source>
</evidence>
<dbReference type="EMBL" id="CAJNOQ010066226">
    <property type="protein sequence ID" value="CAF1680413.1"/>
    <property type="molecule type" value="Genomic_DNA"/>
</dbReference>